<dbReference type="Pfam" id="PF12833">
    <property type="entry name" value="HTH_18"/>
    <property type="match status" value="1"/>
</dbReference>
<dbReference type="PIRSF" id="PIRSF000409">
    <property type="entry name" value="Ada"/>
    <property type="match status" value="1"/>
</dbReference>
<keyword evidence="6" id="KW-0227">DNA damage</keyword>
<evidence type="ECO:0000256" key="11">
    <source>
        <dbReference type="ARBA" id="ARBA00023163"/>
    </source>
</evidence>
<evidence type="ECO:0000256" key="2">
    <source>
        <dbReference type="ARBA" id="ARBA00001947"/>
    </source>
</evidence>
<dbReference type="NCBIfam" id="TIGR00589">
    <property type="entry name" value="ogt"/>
    <property type="match status" value="1"/>
</dbReference>
<evidence type="ECO:0000313" key="16">
    <source>
        <dbReference type="Proteomes" id="UP001548590"/>
    </source>
</evidence>
<evidence type="ECO:0000313" key="15">
    <source>
        <dbReference type="EMBL" id="MET1491017.1"/>
    </source>
</evidence>
<dbReference type="CDD" id="cd06445">
    <property type="entry name" value="ATase"/>
    <property type="match status" value="1"/>
</dbReference>
<dbReference type="InterPro" id="IPR036631">
    <property type="entry name" value="MGMT_N_sf"/>
</dbReference>
<comment type="cofactor">
    <cofactor evidence="2">
        <name>Zn(2+)</name>
        <dbReference type="ChEBI" id="CHEBI:29105"/>
    </cofactor>
</comment>
<keyword evidence="12" id="KW-0234">DNA repair</keyword>
<comment type="catalytic activity">
    <reaction evidence="1">
        <text>a 4-O-methyl-thymidine in DNA + L-cysteinyl-[protein] = a thymidine in DNA + S-methyl-L-cysteinyl-[protein]</text>
        <dbReference type="Rhea" id="RHEA:53428"/>
        <dbReference type="Rhea" id="RHEA-COMP:10131"/>
        <dbReference type="Rhea" id="RHEA-COMP:10132"/>
        <dbReference type="Rhea" id="RHEA-COMP:13555"/>
        <dbReference type="Rhea" id="RHEA-COMP:13556"/>
        <dbReference type="ChEBI" id="CHEBI:29950"/>
        <dbReference type="ChEBI" id="CHEBI:82612"/>
        <dbReference type="ChEBI" id="CHEBI:137386"/>
        <dbReference type="ChEBI" id="CHEBI:137387"/>
        <dbReference type="EC" id="2.1.1.63"/>
    </reaction>
</comment>
<evidence type="ECO:0000259" key="14">
    <source>
        <dbReference type="PROSITE" id="PS01124"/>
    </source>
</evidence>
<keyword evidence="16" id="KW-1185">Reference proteome</keyword>
<dbReference type="Gene3D" id="3.40.10.10">
    <property type="entry name" value="DNA Methylphosphotriester Repair Domain"/>
    <property type="match status" value="1"/>
</dbReference>
<evidence type="ECO:0000256" key="13">
    <source>
        <dbReference type="ARBA" id="ARBA00049348"/>
    </source>
</evidence>
<evidence type="ECO:0000256" key="10">
    <source>
        <dbReference type="ARBA" id="ARBA00023159"/>
    </source>
</evidence>
<dbReference type="InterPro" id="IPR036388">
    <property type="entry name" value="WH-like_DNA-bd_sf"/>
</dbReference>
<dbReference type="InterPro" id="IPR004026">
    <property type="entry name" value="Ada_DNA_repair_Zn-bd"/>
</dbReference>
<dbReference type="EMBL" id="JBEWLZ010000008">
    <property type="protein sequence ID" value="MET1491017.1"/>
    <property type="molecule type" value="Genomic_DNA"/>
</dbReference>
<dbReference type="PROSITE" id="PS00374">
    <property type="entry name" value="MGMT"/>
    <property type="match status" value="1"/>
</dbReference>
<evidence type="ECO:0000256" key="5">
    <source>
        <dbReference type="ARBA" id="ARBA00022723"/>
    </source>
</evidence>
<dbReference type="SMART" id="SM00342">
    <property type="entry name" value="HTH_ARAC"/>
    <property type="match status" value="1"/>
</dbReference>
<dbReference type="GO" id="GO:0032259">
    <property type="term" value="P:methylation"/>
    <property type="evidence" value="ECO:0007669"/>
    <property type="project" value="UniProtKB-KW"/>
</dbReference>
<keyword evidence="11" id="KW-0804">Transcription</keyword>
<dbReference type="InterPro" id="IPR009057">
    <property type="entry name" value="Homeodomain-like_sf"/>
</dbReference>
<dbReference type="SUPFAM" id="SSF53155">
    <property type="entry name" value="Methylated DNA-protein cysteine methyltransferase domain"/>
    <property type="match status" value="1"/>
</dbReference>
<evidence type="ECO:0000256" key="1">
    <source>
        <dbReference type="ARBA" id="ARBA00001286"/>
    </source>
</evidence>
<evidence type="ECO:0000256" key="7">
    <source>
        <dbReference type="ARBA" id="ARBA00022833"/>
    </source>
</evidence>
<reference evidence="15 16" key="1">
    <citation type="submission" date="2024-07" db="EMBL/GenBank/DDBJ databases">
        <title>Uliginosibacterium paludis KCTC:42655.</title>
        <authorList>
            <person name="Kim M.K."/>
        </authorList>
    </citation>
    <scope>NUCLEOTIDE SEQUENCE [LARGE SCALE GENOMIC DNA]</scope>
    <source>
        <strain evidence="15 16">KCTC 42655</strain>
    </source>
</reference>
<keyword evidence="3 15" id="KW-0489">Methyltransferase</keyword>
<evidence type="ECO:0000256" key="6">
    <source>
        <dbReference type="ARBA" id="ARBA00022763"/>
    </source>
</evidence>
<dbReference type="PROSITE" id="PS00041">
    <property type="entry name" value="HTH_ARAC_FAMILY_1"/>
    <property type="match status" value="1"/>
</dbReference>
<dbReference type="Gene3D" id="1.10.10.10">
    <property type="entry name" value="Winged helix-like DNA-binding domain superfamily/Winged helix DNA-binding domain"/>
    <property type="match status" value="1"/>
</dbReference>
<dbReference type="SUPFAM" id="SSF57884">
    <property type="entry name" value="Ada DNA repair protein, N-terminal domain (N-Ada 10)"/>
    <property type="match status" value="1"/>
</dbReference>
<proteinExistence type="predicted"/>
<accession>A0ABV2CSY3</accession>
<dbReference type="Proteomes" id="UP001548590">
    <property type="component" value="Unassembled WGS sequence"/>
</dbReference>
<dbReference type="InterPro" id="IPR008332">
    <property type="entry name" value="MethylG_MeTrfase_N"/>
</dbReference>
<dbReference type="Pfam" id="PF02870">
    <property type="entry name" value="Methyltransf_1N"/>
    <property type="match status" value="1"/>
</dbReference>
<dbReference type="InterPro" id="IPR016221">
    <property type="entry name" value="Bifunct_regulatory_prot_Ada"/>
</dbReference>
<name>A0ABV2CSY3_9RHOO</name>
<dbReference type="Gene3D" id="1.10.10.60">
    <property type="entry name" value="Homeodomain-like"/>
    <property type="match status" value="1"/>
</dbReference>
<evidence type="ECO:0000256" key="4">
    <source>
        <dbReference type="ARBA" id="ARBA00022679"/>
    </source>
</evidence>
<comment type="caution">
    <text evidence="15">The sequence shown here is derived from an EMBL/GenBank/DDBJ whole genome shotgun (WGS) entry which is preliminary data.</text>
</comment>
<dbReference type="PROSITE" id="PS01124">
    <property type="entry name" value="HTH_ARAC_FAMILY_2"/>
    <property type="match status" value="1"/>
</dbReference>
<sequence length="352" mass="37390">MKLSQSSEEARWAAVCQRDAQAAGSFVYAVRSTGVFCRPGCPSRRPRRENTCFFDSPEAALAAGFRACLRCRPAASLCVDPHVALVEAACRSMAAADAPLLLAVLAERAGLSPHHFLRVFKKHTGLTPHAWAAGLRAGRLREALGEGMAVSEAIYHAGYNASSRFYEEADRVLGMTPGAFRAGGAKTRIRFGLGECALGAILVAASERGLCAIALGDAPEPLLRELESRFPKAELVGGDPGFEDWMAQVIGFVEAPGTGLHLPLDLRGTAFQLRVWQALSDIPPGSRLSYSELAARIGAPAAVRAVAGACAANTLAVAIPCHRVVRSDGGLSGYRWGVARKRALLDREAESR</sequence>
<dbReference type="Pfam" id="PF01035">
    <property type="entry name" value="DNA_binding_1"/>
    <property type="match status" value="1"/>
</dbReference>
<dbReference type="NCBIfam" id="NF011964">
    <property type="entry name" value="PRK15435.1"/>
    <property type="match status" value="1"/>
</dbReference>
<dbReference type="SUPFAM" id="SSF46689">
    <property type="entry name" value="Homeodomain-like"/>
    <property type="match status" value="1"/>
</dbReference>
<dbReference type="PANTHER" id="PTHR10815:SF14">
    <property type="entry name" value="BIFUNCTIONAL TRANSCRIPTIONAL ACTIVATOR_DNA REPAIR ENZYME ADA"/>
    <property type="match status" value="1"/>
</dbReference>
<keyword evidence="4 15" id="KW-0808">Transferase</keyword>
<keyword evidence="9 15" id="KW-0238">DNA-binding</keyword>
<feature type="domain" description="HTH araC/xylS-type" evidence="14">
    <location>
        <begin position="102"/>
        <end position="183"/>
    </location>
</feature>
<evidence type="ECO:0000256" key="12">
    <source>
        <dbReference type="ARBA" id="ARBA00023204"/>
    </source>
</evidence>
<dbReference type="Pfam" id="PF02805">
    <property type="entry name" value="Ada_Zn_binding"/>
    <property type="match status" value="1"/>
</dbReference>
<dbReference type="PANTHER" id="PTHR10815">
    <property type="entry name" value="METHYLATED-DNA--PROTEIN-CYSTEINE METHYLTRANSFERASE"/>
    <property type="match status" value="1"/>
</dbReference>
<dbReference type="GO" id="GO:0008168">
    <property type="term" value="F:methyltransferase activity"/>
    <property type="evidence" value="ECO:0007669"/>
    <property type="project" value="UniProtKB-KW"/>
</dbReference>
<dbReference type="GO" id="GO:0003677">
    <property type="term" value="F:DNA binding"/>
    <property type="evidence" value="ECO:0007669"/>
    <property type="project" value="UniProtKB-KW"/>
</dbReference>
<keyword evidence="7" id="KW-0862">Zinc</keyword>
<dbReference type="InterPro" id="IPR018060">
    <property type="entry name" value="HTH_AraC"/>
</dbReference>
<keyword evidence="10" id="KW-0010">Activator</keyword>
<dbReference type="Gene3D" id="3.30.160.70">
    <property type="entry name" value="Methylated DNA-protein cysteine methyltransferase domain"/>
    <property type="match status" value="1"/>
</dbReference>
<comment type="catalytic activity">
    <reaction evidence="13">
        <text>a 6-O-methyl-2'-deoxyguanosine in DNA + L-cysteinyl-[protein] = S-methyl-L-cysteinyl-[protein] + a 2'-deoxyguanosine in DNA</text>
        <dbReference type="Rhea" id="RHEA:24000"/>
        <dbReference type="Rhea" id="RHEA-COMP:10131"/>
        <dbReference type="Rhea" id="RHEA-COMP:10132"/>
        <dbReference type="Rhea" id="RHEA-COMP:11367"/>
        <dbReference type="Rhea" id="RHEA-COMP:11368"/>
        <dbReference type="ChEBI" id="CHEBI:29950"/>
        <dbReference type="ChEBI" id="CHEBI:82612"/>
        <dbReference type="ChEBI" id="CHEBI:85445"/>
        <dbReference type="ChEBI" id="CHEBI:85448"/>
        <dbReference type="EC" id="2.1.1.63"/>
    </reaction>
</comment>
<dbReference type="RefSeq" id="WP_345930063.1">
    <property type="nucleotide sequence ID" value="NZ_JBDIVF010000014.1"/>
</dbReference>
<organism evidence="15 16">
    <name type="scientific">Uliginosibacterium paludis</name>
    <dbReference type="NCBI Taxonomy" id="1615952"/>
    <lineage>
        <taxon>Bacteria</taxon>
        <taxon>Pseudomonadati</taxon>
        <taxon>Pseudomonadota</taxon>
        <taxon>Betaproteobacteria</taxon>
        <taxon>Rhodocyclales</taxon>
        <taxon>Zoogloeaceae</taxon>
        <taxon>Uliginosibacterium</taxon>
    </lineage>
</organism>
<gene>
    <name evidence="15" type="primary">ada</name>
    <name evidence="15" type="ORF">ABVT11_14355</name>
</gene>
<evidence type="ECO:0000256" key="9">
    <source>
        <dbReference type="ARBA" id="ARBA00023125"/>
    </source>
</evidence>
<protein>
    <submittedName>
        <fullName evidence="15">Bifunctional DNA-binding transcriptional regulator/O6-methylguanine-DNA methyltransferase Ada</fullName>
        <ecNumber evidence="15">2.1.1.-</ecNumber>
    </submittedName>
</protein>
<dbReference type="InterPro" id="IPR018062">
    <property type="entry name" value="HTH_AraC-typ_CS"/>
</dbReference>
<evidence type="ECO:0000256" key="8">
    <source>
        <dbReference type="ARBA" id="ARBA00023015"/>
    </source>
</evidence>
<dbReference type="InterPro" id="IPR001497">
    <property type="entry name" value="MethylDNA_cys_MeTrfase_AS"/>
</dbReference>
<keyword evidence="8" id="KW-0805">Transcription regulation</keyword>
<dbReference type="InterPro" id="IPR035451">
    <property type="entry name" value="Ada-like_dom_sf"/>
</dbReference>
<dbReference type="InterPro" id="IPR036217">
    <property type="entry name" value="MethylDNA_cys_MeTrfase_DNAb"/>
</dbReference>
<dbReference type="SUPFAM" id="SSF46767">
    <property type="entry name" value="Methylated DNA-protein cysteine methyltransferase, C-terminal domain"/>
    <property type="match status" value="1"/>
</dbReference>
<dbReference type="EC" id="2.1.1.-" evidence="15"/>
<evidence type="ECO:0000256" key="3">
    <source>
        <dbReference type="ARBA" id="ARBA00022603"/>
    </source>
</evidence>
<dbReference type="InterPro" id="IPR014048">
    <property type="entry name" value="MethylDNA_cys_MeTrfase_DNA-bd"/>
</dbReference>
<keyword evidence="5" id="KW-0479">Metal-binding</keyword>